<feature type="region of interest" description="Disordered" evidence="1">
    <location>
        <begin position="1"/>
        <end position="21"/>
    </location>
</feature>
<evidence type="ECO:0000313" key="3">
    <source>
        <dbReference type="Proteomes" id="UP000076858"/>
    </source>
</evidence>
<organism evidence="2 3">
    <name type="scientific">Daphnia magna</name>
    <dbReference type="NCBI Taxonomy" id="35525"/>
    <lineage>
        <taxon>Eukaryota</taxon>
        <taxon>Metazoa</taxon>
        <taxon>Ecdysozoa</taxon>
        <taxon>Arthropoda</taxon>
        <taxon>Crustacea</taxon>
        <taxon>Branchiopoda</taxon>
        <taxon>Diplostraca</taxon>
        <taxon>Cladocera</taxon>
        <taxon>Anomopoda</taxon>
        <taxon>Daphniidae</taxon>
        <taxon>Daphnia</taxon>
    </lineage>
</organism>
<dbReference type="EMBL" id="LRGB01000505">
    <property type="protein sequence ID" value="KZS18913.1"/>
    <property type="molecule type" value="Genomic_DNA"/>
</dbReference>
<evidence type="ECO:0000313" key="2">
    <source>
        <dbReference type="EMBL" id="KZS18913.1"/>
    </source>
</evidence>
<gene>
    <name evidence="2" type="ORF">APZ42_014811</name>
</gene>
<dbReference type="AlphaFoldDB" id="A0A162PK38"/>
<comment type="caution">
    <text evidence="2">The sequence shown here is derived from an EMBL/GenBank/DDBJ whole genome shotgun (WGS) entry which is preliminary data.</text>
</comment>
<keyword evidence="3" id="KW-1185">Reference proteome</keyword>
<dbReference type="Proteomes" id="UP000076858">
    <property type="component" value="Unassembled WGS sequence"/>
</dbReference>
<protein>
    <submittedName>
        <fullName evidence="2">Uncharacterized protein</fullName>
    </submittedName>
</protein>
<reference evidence="2 3" key="1">
    <citation type="submission" date="2016-03" db="EMBL/GenBank/DDBJ databases">
        <title>EvidentialGene: Evidence-directed Construction of Genes on Genomes.</title>
        <authorList>
            <person name="Gilbert D.G."/>
            <person name="Choi J.-H."/>
            <person name="Mockaitis K."/>
            <person name="Colbourne J."/>
            <person name="Pfrender M."/>
        </authorList>
    </citation>
    <scope>NUCLEOTIDE SEQUENCE [LARGE SCALE GENOMIC DNA]</scope>
    <source>
        <strain evidence="2 3">Xinb3</strain>
        <tissue evidence="2">Complete organism</tissue>
    </source>
</reference>
<sequence length="21" mass="2221">MPAKGNGTAHSQLECTEYANV</sequence>
<accession>A0A162PK38</accession>
<name>A0A162PK38_9CRUS</name>
<proteinExistence type="predicted"/>
<evidence type="ECO:0000256" key="1">
    <source>
        <dbReference type="SAM" id="MobiDB-lite"/>
    </source>
</evidence>